<dbReference type="EMBL" id="AACS02000004">
    <property type="protein sequence ID" value="EAU85687.2"/>
    <property type="molecule type" value="Genomic_DNA"/>
</dbReference>
<dbReference type="PANTHER" id="PTHR33096:SF1">
    <property type="entry name" value="CXC1-LIKE CYSTEINE CLUSTER ASSOCIATED WITH KDZ TRANSPOSASES DOMAIN-CONTAINING PROTEIN"/>
    <property type="match status" value="1"/>
</dbReference>
<comment type="caution">
    <text evidence="1">The sequence shown here is derived from an EMBL/GenBank/DDBJ whole genome shotgun (WGS) entry which is preliminary data.</text>
</comment>
<dbReference type="AlphaFoldDB" id="A8NSY7"/>
<dbReference type="STRING" id="240176.A8NSY7"/>
<dbReference type="HOGENOM" id="CLU_004552_1_0_1"/>
<dbReference type="eggNOG" id="ENOG502S2AH">
    <property type="taxonomic scope" value="Eukaryota"/>
</dbReference>
<evidence type="ECO:0000313" key="2">
    <source>
        <dbReference type="Proteomes" id="UP000001861"/>
    </source>
</evidence>
<dbReference type="Proteomes" id="UP000001861">
    <property type="component" value="Unassembled WGS sequence"/>
</dbReference>
<dbReference type="VEuPathDB" id="FungiDB:CC1G_12623"/>
<dbReference type="KEGG" id="cci:CC1G_12623"/>
<dbReference type="Pfam" id="PF18758">
    <property type="entry name" value="KDZ"/>
    <property type="match status" value="1"/>
</dbReference>
<evidence type="ECO:0000313" key="1">
    <source>
        <dbReference type="EMBL" id="EAU85687.2"/>
    </source>
</evidence>
<dbReference type="GeneID" id="6012671"/>
<keyword evidence="2" id="KW-1185">Reference proteome</keyword>
<proteinExistence type="predicted"/>
<dbReference type="OrthoDB" id="3364670at2759"/>
<dbReference type="RefSeq" id="XP_001836119.2">
    <property type="nucleotide sequence ID" value="XM_001836067.2"/>
</dbReference>
<dbReference type="PANTHER" id="PTHR33096">
    <property type="entry name" value="CXC2 DOMAIN-CONTAINING PROTEIN"/>
    <property type="match status" value="1"/>
</dbReference>
<sequence>MTLPPRENGLMTTPMVTTLVDICRIAACCALVERSALVQIFFEEVVDAEAYVHAKRPGTATSKSNPQTDFKEPGMKVPVSALNDCLDSFTAADEQRSKASTTLFADTGLMGLLCLHNRVLWLANMTSTGERQFYAIVLLLKLFSHLPPSMTVGLLYDIGCQLERSCIKWDLLDGYRDCIVWGISVLEKK</sequence>
<protein>
    <submittedName>
        <fullName evidence="1">Uncharacterized protein</fullName>
    </submittedName>
</protein>
<organism evidence="1 2">
    <name type="scientific">Coprinopsis cinerea (strain Okayama-7 / 130 / ATCC MYA-4618 / FGSC 9003)</name>
    <name type="common">Inky cap fungus</name>
    <name type="synonym">Hormographiella aspergillata</name>
    <dbReference type="NCBI Taxonomy" id="240176"/>
    <lineage>
        <taxon>Eukaryota</taxon>
        <taxon>Fungi</taxon>
        <taxon>Dikarya</taxon>
        <taxon>Basidiomycota</taxon>
        <taxon>Agaricomycotina</taxon>
        <taxon>Agaricomycetes</taxon>
        <taxon>Agaricomycetidae</taxon>
        <taxon>Agaricales</taxon>
        <taxon>Agaricineae</taxon>
        <taxon>Psathyrellaceae</taxon>
        <taxon>Coprinopsis</taxon>
    </lineage>
</organism>
<dbReference type="InterPro" id="IPR040521">
    <property type="entry name" value="KDZ"/>
</dbReference>
<accession>A8NSY7</accession>
<dbReference type="InParanoid" id="A8NSY7"/>
<gene>
    <name evidence="1" type="ORF">CC1G_12623</name>
</gene>
<reference evidence="1 2" key="1">
    <citation type="journal article" date="2010" name="Proc. Natl. Acad. Sci. U.S.A.">
        <title>Insights into evolution of multicellular fungi from the assembled chromosomes of the mushroom Coprinopsis cinerea (Coprinus cinereus).</title>
        <authorList>
            <person name="Stajich J.E."/>
            <person name="Wilke S.K."/>
            <person name="Ahren D."/>
            <person name="Au C.H."/>
            <person name="Birren B.W."/>
            <person name="Borodovsky M."/>
            <person name="Burns C."/>
            <person name="Canback B."/>
            <person name="Casselton L.A."/>
            <person name="Cheng C.K."/>
            <person name="Deng J."/>
            <person name="Dietrich F.S."/>
            <person name="Fargo D.C."/>
            <person name="Farman M.L."/>
            <person name="Gathman A.C."/>
            <person name="Goldberg J."/>
            <person name="Guigo R."/>
            <person name="Hoegger P.J."/>
            <person name="Hooker J.B."/>
            <person name="Huggins A."/>
            <person name="James T.Y."/>
            <person name="Kamada T."/>
            <person name="Kilaru S."/>
            <person name="Kodira C."/>
            <person name="Kues U."/>
            <person name="Kupfer D."/>
            <person name="Kwan H.S."/>
            <person name="Lomsadze A."/>
            <person name="Li W."/>
            <person name="Lilly W.W."/>
            <person name="Ma L.J."/>
            <person name="Mackey A.J."/>
            <person name="Manning G."/>
            <person name="Martin F."/>
            <person name="Muraguchi H."/>
            <person name="Natvig D.O."/>
            <person name="Palmerini H."/>
            <person name="Ramesh M.A."/>
            <person name="Rehmeyer C.J."/>
            <person name="Roe B.A."/>
            <person name="Shenoy N."/>
            <person name="Stanke M."/>
            <person name="Ter-Hovhannisyan V."/>
            <person name="Tunlid A."/>
            <person name="Velagapudi R."/>
            <person name="Vision T.J."/>
            <person name="Zeng Q."/>
            <person name="Zolan M.E."/>
            <person name="Pukkila P.J."/>
        </authorList>
    </citation>
    <scope>NUCLEOTIDE SEQUENCE [LARGE SCALE GENOMIC DNA]</scope>
    <source>
        <strain evidence="2">Okayama-7 / 130 / ATCC MYA-4618 / FGSC 9003</strain>
    </source>
</reference>
<name>A8NSY7_COPC7</name>